<evidence type="ECO:0000256" key="1">
    <source>
        <dbReference type="ARBA" id="ARBA00005564"/>
    </source>
</evidence>
<dbReference type="AlphaFoldDB" id="A0A7V7UTR3"/>
<dbReference type="SUPFAM" id="SSF51004">
    <property type="entry name" value="C-terminal (heme d1) domain of cytochrome cd1-nitrite reductase"/>
    <property type="match status" value="1"/>
</dbReference>
<dbReference type="InterPro" id="IPR050282">
    <property type="entry name" value="Cycloisomerase_2"/>
</dbReference>
<dbReference type="FunFam" id="2.130.10.10:FF:000306">
    <property type="entry name" value="3-carboxymuconate cyclase"/>
    <property type="match status" value="1"/>
</dbReference>
<dbReference type="EMBL" id="WBOT01000007">
    <property type="protein sequence ID" value="KAB2330621.1"/>
    <property type="molecule type" value="Genomic_DNA"/>
</dbReference>
<dbReference type="PANTHER" id="PTHR30344:SF1">
    <property type="entry name" value="6-PHOSPHOGLUCONOLACTONASE"/>
    <property type="match status" value="1"/>
</dbReference>
<dbReference type="GO" id="GO:0005829">
    <property type="term" value="C:cytosol"/>
    <property type="evidence" value="ECO:0007669"/>
    <property type="project" value="TreeGrafter"/>
</dbReference>
<dbReference type="OrthoDB" id="9790815at2"/>
<proteinExistence type="inferred from homology"/>
<dbReference type="Proteomes" id="UP000441354">
    <property type="component" value="Unassembled WGS sequence"/>
</dbReference>
<comment type="caution">
    <text evidence="2">The sequence shown here is derived from an EMBL/GenBank/DDBJ whole genome shotgun (WGS) entry which is preliminary data.</text>
</comment>
<keyword evidence="3" id="KW-1185">Reference proteome</keyword>
<gene>
    <name evidence="2" type="ORF">F7732_18405</name>
</gene>
<comment type="similarity">
    <text evidence="1">Belongs to the cycloisomerase 2 family.</text>
</comment>
<dbReference type="Gene3D" id="2.130.10.10">
    <property type="entry name" value="YVTN repeat-like/Quinoprotein amine dehydrogenase"/>
    <property type="match status" value="1"/>
</dbReference>
<dbReference type="InterPro" id="IPR011048">
    <property type="entry name" value="Haem_d1_sf"/>
</dbReference>
<sequence>MAKYAGYIGTYTKGESKGIYKFTLDTELKKLDNIEAAAELGNPTYLTISEDNRHLYSVIKDNEDGGVAAYSIDENDLSLQLINSQTSAGSPPCHVSIDEALNLVLTANYHKGTVESYLTNTDGSLRPVSSIMEHKGSGPDSRQEKAHTHYAGMTPDGKYAAAVDLGTDELITYEVQDGKLSKKSVFTFTPGSGPRHLVFHANGKIAYVMTEFSSEVVVLSYNAEDGSFTQLQAIKTIPEDFTENNQGSAIHLSSDSRFVYAANRGHDSIAVFAIDENTNTLTFVEHTSTNGEWPRDFVLDPSEKFVVASNQNSSNLSLYSRDAETGKLTLLQKDVAVPDPVCVKFLHVK</sequence>
<organism evidence="2 3">
    <name type="scientific">Bacillus mesophilum</name>
    <dbReference type="NCBI Taxonomy" id="1071718"/>
    <lineage>
        <taxon>Bacteria</taxon>
        <taxon>Bacillati</taxon>
        <taxon>Bacillota</taxon>
        <taxon>Bacilli</taxon>
        <taxon>Bacillales</taxon>
        <taxon>Bacillaceae</taxon>
        <taxon>Bacillus</taxon>
    </lineage>
</organism>
<dbReference type="Pfam" id="PF10282">
    <property type="entry name" value="Lactonase"/>
    <property type="match status" value="1"/>
</dbReference>
<evidence type="ECO:0000313" key="2">
    <source>
        <dbReference type="EMBL" id="KAB2330621.1"/>
    </source>
</evidence>
<dbReference type="InterPro" id="IPR015943">
    <property type="entry name" value="WD40/YVTN_repeat-like_dom_sf"/>
</dbReference>
<dbReference type="PANTHER" id="PTHR30344">
    <property type="entry name" value="6-PHOSPHOGLUCONOLACTONASE-RELATED"/>
    <property type="match status" value="1"/>
</dbReference>
<dbReference type="InterPro" id="IPR019405">
    <property type="entry name" value="Lactonase_7-beta_prop"/>
</dbReference>
<name>A0A7V7UTR3_9BACI</name>
<accession>A0A7V7UTR3</accession>
<reference evidence="2 3" key="1">
    <citation type="journal article" date="2014" name="Arch. Microbiol.">
        <title>Bacillus mesophilum sp. nov., strain IITR-54T, a novel 4-chlorobiphenyl dechlorinating bacterium.</title>
        <authorList>
            <person name="Manickam N."/>
            <person name="Singh N.K."/>
            <person name="Bajaj A."/>
            <person name="Kumar R.M."/>
            <person name="Kaur G."/>
            <person name="Kaur N."/>
            <person name="Bala M."/>
            <person name="Kumar A."/>
            <person name="Mayilraj S."/>
        </authorList>
    </citation>
    <scope>NUCLEOTIDE SEQUENCE [LARGE SCALE GENOMIC DNA]</scope>
    <source>
        <strain evidence="2 3">IITR-54</strain>
    </source>
</reference>
<protein>
    <submittedName>
        <fullName evidence="2">Lactonase family protein</fullName>
    </submittedName>
</protein>
<evidence type="ECO:0000313" key="3">
    <source>
        <dbReference type="Proteomes" id="UP000441354"/>
    </source>
</evidence>
<dbReference type="RefSeq" id="WP_151575551.1">
    <property type="nucleotide sequence ID" value="NZ_WBOT01000007.1"/>
</dbReference>
<dbReference type="GO" id="GO:0017057">
    <property type="term" value="F:6-phosphogluconolactonase activity"/>
    <property type="evidence" value="ECO:0007669"/>
    <property type="project" value="TreeGrafter"/>
</dbReference>